<evidence type="ECO:0000256" key="5">
    <source>
        <dbReference type="ARBA" id="ARBA00023235"/>
    </source>
</evidence>
<feature type="domain" description="PPIase FKBP-type" evidence="9">
    <location>
        <begin position="144"/>
        <end position="230"/>
    </location>
</feature>
<dbReference type="PANTHER" id="PTHR43811">
    <property type="entry name" value="FKBP-TYPE PEPTIDYL-PROLYL CIS-TRANS ISOMERASE FKPA"/>
    <property type="match status" value="1"/>
</dbReference>
<dbReference type="Gene3D" id="3.10.50.40">
    <property type="match status" value="1"/>
</dbReference>
<dbReference type="OrthoDB" id="9814548at2"/>
<keyword evidence="5 6" id="KW-0413">Isomerase</keyword>
<name>A0A4S3KWY5_9GAMM</name>
<dbReference type="GO" id="GO:0016020">
    <property type="term" value="C:membrane"/>
    <property type="evidence" value="ECO:0007669"/>
    <property type="project" value="InterPro"/>
</dbReference>
<accession>A0A4S3KWY5</accession>
<dbReference type="Proteomes" id="UP000294599">
    <property type="component" value="Unassembled WGS sequence"/>
</dbReference>
<proteinExistence type="inferred from homology"/>
<keyword evidence="3 8" id="KW-0732">Signal</keyword>
<feature type="signal peptide" evidence="8">
    <location>
        <begin position="1"/>
        <end position="24"/>
    </location>
</feature>
<evidence type="ECO:0000256" key="8">
    <source>
        <dbReference type="SAM" id="SignalP"/>
    </source>
</evidence>
<evidence type="ECO:0000256" key="6">
    <source>
        <dbReference type="PROSITE-ProRule" id="PRU00277"/>
    </source>
</evidence>
<dbReference type="InterPro" id="IPR036944">
    <property type="entry name" value="PPIase_FKBP_N_sf"/>
</dbReference>
<keyword evidence="11" id="KW-1185">Reference proteome</keyword>
<evidence type="ECO:0000256" key="3">
    <source>
        <dbReference type="ARBA" id="ARBA00022729"/>
    </source>
</evidence>
<comment type="caution">
    <text evidence="10">The sequence shown here is derived from an EMBL/GenBank/DDBJ whole genome shotgun (WGS) entry which is preliminary data.</text>
</comment>
<keyword evidence="4 6" id="KW-0697">Rotamase</keyword>
<dbReference type="RefSeq" id="WP_123520845.1">
    <property type="nucleotide sequence ID" value="NZ_JBHLWF010000013.1"/>
</dbReference>
<evidence type="ECO:0000313" key="10">
    <source>
        <dbReference type="EMBL" id="TCT00726.1"/>
    </source>
</evidence>
<dbReference type="InterPro" id="IPR046357">
    <property type="entry name" value="PPIase_dom_sf"/>
</dbReference>
<organism evidence="10 11">
    <name type="scientific">Pseudofulvimonas gallinarii</name>
    <dbReference type="NCBI Taxonomy" id="634155"/>
    <lineage>
        <taxon>Bacteria</taxon>
        <taxon>Pseudomonadati</taxon>
        <taxon>Pseudomonadota</taxon>
        <taxon>Gammaproteobacteria</taxon>
        <taxon>Lysobacterales</taxon>
        <taxon>Rhodanobacteraceae</taxon>
        <taxon>Pseudofulvimonas</taxon>
    </lineage>
</organism>
<evidence type="ECO:0000259" key="9">
    <source>
        <dbReference type="PROSITE" id="PS50059"/>
    </source>
</evidence>
<feature type="chain" id="PRO_5030100308" description="Peptidyl-prolyl cis-trans isomerase" evidence="8">
    <location>
        <begin position="25"/>
        <end position="231"/>
    </location>
</feature>
<dbReference type="Gene3D" id="1.10.287.460">
    <property type="entry name" value="Peptidyl-prolyl cis-trans isomerase, FKBP-type, N-terminal domain"/>
    <property type="match status" value="1"/>
</dbReference>
<comment type="catalytic activity">
    <reaction evidence="1 6 7">
        <text>[protein]-peptidylproline (omega=180) = [protein]-peptidylproline (omega=0)</text>
        <dbReference type="Rhea" id="RHEA:16237"/>
        <dbReference type="Rhea" id="RHEA-COMP:10747"/>
        <dbReference type="Rhea" id="RHEA-COMP:10748"/>
        <dbReference type="ChEBI" id="CHEBI:83833"/>
        <dbReference type="ChEBI" id="CHEBI:83834"/>
        <dbReference type="EC" id="5.2.1.8"/>
    </reaction>
</comment>
<dbReference type="SUPFAM" id="SSF54534">
    <property type="entry name" value="FKBP-like"/>
    <property type="match status" value="1"/>
</dbReference>
<dbReference type="Pfam" id="PF00254">
    <property type="entry name" value="FKBP_C"/>
    <property type="match status" value="1"/>
</dbReference>
<dbReference type="EC" id="5.2.1.8" evidence="7"/>
<dbReference type="GO" id="GO:0006457">
    <property type="term" value="P:protein folding"/>
    <property type="evidence" value="ECO:0007669"/>
    <property type="project" value="InterPro"/>
</dbReference>
<comment type="similarity">
    <text evidence="2 7">Belongs to the FKBP-type PPIase family.</text>
</comment>
<dbReference type="InterPro" id="IPR008104">
    <property type="entry name" value="INFPOTNTIATR"/>
</dbReference>
<dbReference type="GO" id="GO:0003755">
    <property type="term" value="F:peptidyl-prolyl cis-trans isomerase activity"/>
    <property type="evidence" value="ECO:0007669"/>
    <property type="project" value="UniProtKB-UniRule"/>
</dbReference>
<dbReference type="AlphaFoldDB" id="A0A4S3KWY5"/>
<evidence type="ECO:0000313" key="11">
    <source>
        <dbReference type="Proteomes" id="UP000294599"/>
    </source>
</evidence>
<sequence length="231" mass="24565">MSVSFKSVLATSAVLAAAVSTAVAADLTTDKDKVSYMVGMDVGRSLAQIKDEIDVDVLVQGIKDSIAGSATKLTEEQANEVKQAFMQRMQNKAMEERTAAAAANRSEGEAFLAANKNKPGIRTTDSGLQYQVLTQGNGDKPAATDRVKVHYVGTLIDGTKFDSSIDRGTPAEFALNGVIKGWTEGLQLMPVGSKYKFFVPSDLAYGEQGTPGPIGPNATLIFEVELLEIVK</sequence>
<dbReference type="Pfam" id="PF01346">
    <property type="entry name" value="FKBP_N"/>
    <property type="match status" value="1"/>
</dbReference>
<dbReference type="InterPro" id="IPR001179">
    <property type="entry name" value="PPIase_FKBP_dom"/>
</dbReference>
<reference evidence="10 11" key="1">
    <citation type="submission" date="2019-03" db="EMBL/GenBank/DDBJ databases">
        <title>Genomic Encyclopedia of Type Strains, Phase IV (KMG-IV): sequencing the most valuable type-strain genomes for metagenomic binning, comparative biology and taxonomic classification.</title>
        <authorList>
            <person name="Goeker M."/>
        </authorList>
    </citation>
    <scope>NUCLEOTIDE SEQUENCE [LARGE SCALE GENOMIC DNA]</scope>
    <source>
        <strain evidence="10 11">DSM 21944</strain>
    </source>
</reference>
<dbReference type="PRINTS" id="PR01730">
    <property type="entry name" value="INFPOTNTIATR"/>
</dbReference>
<protein>
    <recommendedName>
        <fullName evidence="7">Peptidyl-prolyl cis-trans isomerase</fullName>
        <ecNumber evidence="7">5.2.1.8</ecNumber>
    </recommendedName>
</protein>
<dbReference type="EMBL" id="SMAF01000002">
    <property type="protein sequence ID" value="TCT00726.1"/>
    <property type="molecule type" value="Genomic_DNA"/>
</dbReference>
<evidence type="ECO:0000256" key="7">
    <source>
        <dbReference type="RuleBase" id="RU003915"/>
    </source>
</evidence>
<evidence type="ECO:0000256" key="4">
    <source>
        <dbReference type="ARBA" id="ARBA00023110"/>
    </source>
</evidence>
<evidence type="ECO:0000256" key="1">
    <source>
        <dbReference type="ARBA" id="ARBA00000971"/>
    </source>
</evidence>
<dbReference type="PROSITE" id="PS50059">
    <property type="entry name" value="FKBP_PPIASE"/>
    <property type="match status" value="1"/>
</dbReference>
<evidence type="ECO:0000256" key="2">
    <source>
        <dbReference type="ARBA" id="ARBA00006577"/>
    </source>
</evidence>
<dbReference type="FunFam" id="3.10.50.40:FF:000045">
    <property type="entry name" value="Peptidyl-prolyl cis-trans isomerase"/>
    <property type="match status" value="1"/>
</dbReference>
<dbReference type="InterPro" id="IPR000774">
    <property type="entry name" value="PPIase_FKBP_N"/>
</dbReference>
<dbReference type="PANTHER" id="PTHR43811:SF19">
    <property type="entry name" value="39 KDA FK506-BINDING NUCLEAR PROTEIN"/>
    <property type="match status" value="1"/>
</dbReference>
<gene>
    <name evidence="10" type="ORF">EDC25_10291</name>
</gene>